<accession>A0A226QR37</accession>
<evidence type="ECO:0000313" key="1">
    <source>
        <dbReference type="EMBL" id="OXB94805.1"/>
    </source>
</evidence>
<dbReference type="RefSeq" id="WP_089097258.1">
    <property type="nucleotide sequence ID" value="NZ_NDYL01000001.1"/>
</dbReference>
<proteinExistence type="predicted"/>
<keyword evidence="2" id="KW-1185">Reference proteome</keyword>
<evidence type="ECO:0000313" key="2">
    <source>
        <dbReference type="Proteomes" id="UP000198394"/>
    </source>
</evidence>
<dbReference type="AlphaFoldDB" id="A0A226QR37"/>
<sequence length="71" mass="8261">MGLNFSYKVGSMQVQIPQTDLIPEMNINLENVEVEVQNLDLKDVMELIKTVKELKPSYDFDLNRLDFNLTK</sequence>
<protein>
    <submittedName>
        <fullName evidence="1">Uncharacterized protein</fullName>
    </submittedName>
</protein>
<reference evidence="1 2" key="1">
    <citation type="submission" date="2017-04" db="EMBL/GenBank/DDBJ databases">
        <title>The genome sequence of Parageobacillus galactosidasius DSM 18751.</title>
        <authorList>
            <person name="Ramaloko W.T."/>
            <person name="Koen N."/>
            <person name="Polliack S."/>
            <person name="Aliyu H."/>
            <person name="Lebre P."/>
            <person name="Mohr T."/>
            <person name="Oswald F."/>
            <person name="Zwick M."/>
            <person name="Neumann A."/>
            <person name="Syldatk C."/>
            <person name="Cowan D."/>
            <person name="De Maayer P."/>
        </authorList>
    </citation>
    <scope>NUCLEOTIDE SEQUENCE [LARGE SCALE GENOMIC DNA]</scope>
    <source>
        <strain evidence="1 2">DSM 18751</strain>
    </source>
</reference>
<comment type="caution">
    <text evidence="1">The sequence shown here is derived from an EMBL/GenBank/DDBJ whole genome shotgun (WGS) entry which is preliminary data.</text>
</comment>
<organism evidence="1 2">
    <name type="scientific">Parageobacillus galactosidasius</name>
    <dbReference type="NCBI Taxonomy" id="883812"/>
    <lineage>
        <taxon>Bacteria</taxon>
        <taxon>Bacillati</taxon>
        <taxon>Bacillota</taxon>
        <taxon>Bacilli</taxon>
        <taxon>Bacillales</taxon>
        <taxon>Anoxybacillaceae</taxon>
        <taxon>Parageobacillus</taxon>
    </lineage>
</organism>
<dbReference type="EMBL" id="NDYL01000001">
    <property type="protein sequence ID" value="OXB94805.1"/>
    <property type="molecule type" value="Genomic_DNA"/>
</dbReference>
<gene>
    <name evidence="1" type="ORF">B9L23_08055</name>
</gene>
<name>A0A226QR37_9BACL</name>
<dbReference type="Proteomes" id="UP000198394">
    <property type="component" value="Unassembled WGS sequence"/>
</dbReference>